<dbReference type="GeneID" id="43601154"/>
<reference evidence="7 8" key="1">
    <citation type="journal article" date="2018" name="IMA Fungus">
        <title>IMA Genome-F 9: Draft genome sequence of Annulohypoxylon stygium, Aspergillus mulundensis, Berkeleyomyces basicola (syn. Thielaviopsis basicola), Ceratocystis smalleyi, two Cercospora beticola strains, Coleophoma cylindrospora, Fusarium fracticaudum, Phialophora cf. hyalina, and Morchella septimelata.</title>
        <authorList>
            <person name="Wingfield B.D."/>
            <person name="Bills G.F."/>
            <person name="Dong Y."/>
            <person name="Huang W."/>
            <person name="Nel W.J."/>
            <person name="Swalarsk-Parry B.S."/>
            <person name="Vaghefi N."/>
            <person name="Wilken P.M."/>
            <person name="An Z."/>
            <person name="de Beer Z.W."/>
            <person name="De Vos L."/>
            <person name="Chen L."/>
            <person name="Duong T.A."/>
            <person name="Gao Y."/>
            <person name="Hammerbacher A."/>
            <person name="Kikkert J.R."/>
            <person name="Li Y."/>
            <person name="Li H."/>
            <person name="Li K."/>
            <person name="Li Q."/>
            <person name="Liu X."/>
            <person name="Ma X."/>
            <person name="Naidoo K."/>
            <person name="Pethybridge S.J."/>
            <person name="Sun J."/>
            <person name="Steenkamp E.T."/>
            <person name="van der Nest M.A."/>
            <person name="van Wyk S."/>
            <person name="Wingfield M.J."/>
            <person name="Xiong C."/>
            <person name="Yue Q."/>
            <person name="Zhang X."/>
        </authorList>
    </citation>
    <scope>NUCLEOTIDE SEQUENCE [LARGE SCALE GENOMIC DNA]</scope>
    <source>
        <strain evidence="7 8">BP 5553</strain>
    </source>
</reference>
<dbReference type="GO" id="GO:0016702">
    <property type="term" value="F:oxidoreductase activity, acting on single donors with incorporation of molecular oxygen, incorporation of two atoms of oxygen"/>
    <property type="evidence" value="ECO:0007669"/>
    <property type="project" value="UniProtKB-ARBA"/>
</dbReference>
<dbReference type="SUPFAM" id="SSF53213">
    <property type="entry name" value="LigB-like"/>
    <property type="match status" value="1"/>
</dbReference>
<keyword evidence="8" id="KW-1185">Reference proteome</keyword>
<organism evidence="7 8">
    <name type="scientific">Venustampulla echinocandica</name>
    <dbReference type="NCBI Taxonomy" id="2656787"/>
    <lineage>
        <taxon>Eukaryota</taxon>
        <taxon>Fungi</taxon>
        <taxon>Dikarya</taxon>
        <taxon>Ascomycota</taxon>
        <taxon>Pezizomycotina</taxon>
        <taxon>Leotiomycetes</taxon>
        <taxon>Helotiales</taxon>
        <taxon>Pleuroascaceae</taxon>
        <taxon>Venustampulla</taxon>
    </lineage>
</organism>
<keyword evidence="3" id="KW-0479">Metal-binding</keyword>
<dbReference type="PANTHER" id="PTHR30096:SF1">
    <property type="entry name" value="AROMATIC RING-OPENING DIOXYGENASE FAMILY PROTEIN (AFU_ORTHOLOGUE AFUA_7G00640)"/>
    <property type="match status" value="1"/>
</dbReference>
<proteinExistence type="inferred from homology"/>
<comment type="similarity">
    <text evidence="2">Belongs to the DODA-type extradiol aromatic ring-opening dioxygenase family.</text>
</comment>
<dbReference type="Pfam" id="PF02900">
    <property type="entry name" value="LigB"/>
    <property type="match status" value="1"/>
</dbReference>
<name>A0A370TGA8_9HELO</name>
<evidence type="ECO:0000256" key="4">
    <source>
        <dbReference type="ARBA" id="ARBA00022833"/>
    </source>
</evidence>
<dbReference type="OrthoDB" id="7396853at2759"/>
<dbReference type="AlphaFoldDB" id="A0A370TGA8"/>
<dbReference type="Gene3D" id="3.40.830.10">
    <property type="entry name" value="LigB-like"/>
    <property type="match status" value="1"/>
</dbReference>
<protein>
    <recommendedName>
        <fullName evidence="6">Extradiol ring-cleavage dioxygenase class III enzyme subunit B domain-containing protein</fullName>
    </recommendedName>
</protein>
<accession>A0A370TGA8</accession>
<evidence type="ECO:0000256" key="2">
    <source>
        <dbReference type="ARBA" id="ARBA00007581"/>
    </source>
</evidence>
<evidence type="ECO:0000256" key="5">
    <source>
        <dbReference type="ARBA" id="ARBA00023002"/>
    </source>
</evidence>
<gene>
    <name evidence="7" type="ORF">BP5553_08305</name>
</gene>
<dbReference type="InterPro" id="IPR014436">
    <property type="entry name" value="Extradiol_dOase_DODA"/>
</dbReference>
<feature type="domain" description="Extradiol ring-cleavage dioxygenase class III enzyme subunit B" evidence="6">
    <location>
        <begin position="11"/>
        <end position="184"/>
    </location>
</feature>
<dbReference type="STRING" id="2656787.A0A370TGA8"/>
<evidence type="ECO:0000256" key="1">
    <source>
        <dbReference type="ARBA" id="ARBA00001947"/>
    </source>
</evidence>
<dbReference type="CDD" id="cd07363">
    <property type="entry name" value="45_DOPA_Dioxygenase"/>
    <property type="match status" value="1"/>
</dbReference>
<keyword evidence="5" id="KW-0560">Oxidoreductase</keyword>
<dbReference type="InterPro" id="IPR004183">
    <property type="entry name" value="Xdiol_dOase_suB"/>
</dbReference>
<dbReference type="PANTHER" id="PTHR30096">
    <property type="entry name" value="4,5-DOPA DIOXYGENASE EXTRADIOL-LIKE PROTEIN"/>
    <property type="match status" value="1"/>
</dbReference>
<evidence type="ECO:0000259" key="6">
    <source>
        <dbReference type="Pfam" id="PF02900"/>
    </source>
</evidence>
<dbReference type="GO" id="GO:0008198">
    <property type="term" value="F:ferrous iron binding"/>
    <property type="evidence" value="ECO:0007669"/>
    <property type="project" value="InterPro"/>
</dbReference>
<dbReference type="Proteomes" id="UP000254866">
    <property type="component" value="Unassembled WGS sequence"/>
</dbReference>
<keyword evidence="4" id="KW-0862">Zinc</keyword>
<evidence type="ECO:0000256" key="3">
    <source>
        <dbReference type="ARBA" id="ARBA00022723"/>
    </source>
</evidence>
<evidence type="ECO:0000313" key="7">
    <source>
        <dbReference type="EMBL" id="RDL33937.1"/>
    </source>
</evidence>
<dbReference type="GO" id="GO:0008270">
    <property type="term" value="F:zinc ion binding"/>
    <property type="evidence" value="ECO:0007669"/>
    <property type="project" value="InterPro"/>
</dbReference>
<comment type="caution">
    <text evidence="7">The sequence shown here is derived from an EMBL/GenBank/DDBJ whole genome shotgun (WGS) entry which is preliminary data.</text>
</comment>
<evidence type="ECO:0000313" key="8">
    <source>
        <dbReference type="Proteomes" id="UP000254866"/>
    </source>
</evidence>
<dbReference type="EMBL" id="NPIC01000008">
    <property type="protein sequence ID" value="RDL33937.1"/>
    <property type="molecule type" value="Genomic_DNA"/>
</dbReference>
<dbReference type="RefSeq" id="XP_031867219.1">
    <property type="nucleotide sequence ID" value="XM_032016928.1"/>
</dbReference>
<comment type="cofactor">
    <cofactor evidence="1">
        <name>Zn(2+)</name>
        <dbReference type="ChEBI" id="CHEBI:29105"/>
    </cofactor>
</comment>
<sequence>MAVSQKHPTPVFFVSHGSTMMLGEESEPAAIWKEMGDEATRRGVKSIVMMGAHWEALGDEIQVAMNPNPQQTPVAYVAPKRYKNFVLSPDLVLGSKVLSMLQSAGFEAKANPVLDFIHDTFLILIRMFPHMQTCIPVTVISANARFDPHYHAKVGSVLRPLRYENILIIGSGGAVHNLYRNHWAQMVIHRDNFAQPVPPAP</sequence>